<sequence>MHITSASQGSGSIHPPQPLSFEALPNELKQTIADDILNRLLWQPEAGGPEVFVGNAALAAQLARQVAASAAIKALWVAADVPSFRRAVDAIDSAPQEYKSQCWQAAWHALMAFASANAKAPVVEAMLAHMLEHLPENPALRLRQLRRATAFLQRKAGVGWSLSSATTILRRCAEYPDLSPGLWHRLLELQLLHMSYHPSAYRHWRIAMTAGLAAAQFSQLTLLGDCVRRDPVEPTPRALRGLLARIERIADPAIRLTLFGVLESRAMWQRRLRPEFADVQREVHQAMLKLTDPALRPRVLEIVPFQEGHAERDTLLQELAAMPPLAAMAVLDRQFLNFAPDAEGMDLLRQCVDALLERSRNAAETHPALLHKLAIASRQLGDEALRLHIAARVLQESAALGAADRLTVLTIRHTASWPGDALRPDWESAQRAALAATSDLLRQAKAACAARPLMLAMTNALGLQDSRDAVLQAQRAALSLFEPERQAELLDDIAFQCVVDPLAMEEEHTLQLIEDCGRLPFYLRPRLLDTLGYLCSDPESPGATQLAALQQRTRQERQAWIDLPPPGGIARPSSHGEPPCR</sequence>
<reference evidence="2 3" key="1">
    <citation type="submission" date="2020-01" db="EMBL/GenBank/DDBJ databases">
        <title>Genome sequencing of strain KACC 21265.</title>
        <authorList>
            <person name="Heo J."/>
            <person name="Kim S.-J."/>
            <person name="Kim J.-S."/>
            <person name="Hong S.-B."/>
            <person name="Kwon S.-W."/>
        </authorList>
    </citation>
    <scope>NUCLEOTIDE SEQUENCE [LARGE SCALE GENOMIC DNA]</scope>
    <source>
        <strain evidence="2 3">KACC 21265</strain>
    </source>
</reference>
<dbReference type="AlphaFoldDB" id="A0A857J6G3"/>
<dbReference type="KEGG" id="xyk:GT347_15835"/>
<feature type="region of interest" description="Disordered" evidence="1">
    <location>
        <begin position="552"/>
        <end position="581"/>
    </location>
</feature>
<evidence type="ECO:0000313" key="3">
    <source>
        <dbReference type="Proteomes" id="UP000464787"/>
    </source>
</evidence>
<gene>
    <name evidence="2" type="ORF">GT347_15835</name>
</gene>
<keyword evidence="3" id="KW-1185">Reference proteome</keyword>
<dbReference type="RefSeq" id="WP_160553118.1">
    <property type="nucleotide sequence ID" value="NZ_CP047650.1"/>
</dbReference>
<dbReference type="Proteomes" id="UP000464787">
    <property type="component" value="Chromosome"/>
</dbReference>
<dbReference type="EMBL" id="CP047650">
    <property type="protein sequence ID" value="QHI99317.1"/>
    <property type="molecule type" value="Genomic_DNA"/>
</dbReference>
<proteinExistence type="predicted"/>
<evidence type="ECO:0000313" key="2">
    <source>
        <dbReference type="EMBL" id="QHI99317.1"/>
    </source>
</evidence>
<protein>
    <submittedName>
        <fullName evidence="2">Uncharacterized protein</fullName>
    </submittedName>
</protein>
<name>A0A857J6G3_9BURK</name>
<organism evidence="2 3">
    <name type="scientific">Xylophilus rhododendri</name>
    <dbReference type="NCBI Taxonomy" id="2697032"/>
    <lineage>
        <taxon>Bacteria</taxon>
        <taxon>Pseudomonadati</taxon>
        <taxon>Pseudomonadota</taxon>
        <taxon>Betaproteobacteria</taxon>
        <taxon>Burkholderiales</taxon>
        <taxon>Xylophilus</taxon>
    </lineage>
</organism>
<accession>A0A857J6G3</accession>
<evidence type="ECO:0000256" key="1">
    <source>
        <dbReference type="SAM" id="MobiDB-lite"/>
    </source>
</evidence>